<dbReference type="RefSeq" id="WP_067016685.1">
    <property type="nucleotide sequence ID" value="NZ_FLOB01000005.1"/>
</dbReference>
<dbReference type="FunFam" id="1.10.10.10:FF:000060">
    <property type="entry name" value="DNA-binding transcriptional regulator HexR"/>
    <property type="match status" value="1"/>
</dbReference>
<dbReference type="CDD" id="cd05013">
    <property type="entry name" value="SIS_RpiR"/>
    <property type="match status" value="1"/>
</dbReference>
<dbReference type="PROSITE" id="PS51071">
    <property type="entry name" value="HTH_RPIR"/>
    <property type="match status" value="1"/>
</dbReference>
<gene>
    <name evidence="6" type="primary">ybbH</name>
    <name evidence="6" type="ORF">MSP8886_02395</name>
</gene>
<sequence length="289" mass="31461">MNKHEDIIRKIQERLSTLSKSERKVAEAILADPKTTIHSSIAKLASRAEVSEPTVNRFCRSLIGSGFPDFKVSLAQSLATGTPYVNLNVEPDDAPGAVTTKIFEAAKNNLTRAQEILPESLISRAVDVLAQARRIEFYGLGASGPVAKDAHHKFFRLNMPVVAYTDILVQRMAAAGAHSGDAIVVISYTGRTLPLIETARVARATGASVIGITNPDSPLTEHCSIVLPIEETEDTDIYTPMSSRIVYLTLIDALATGVLLKRGPEFNAHLKKLKQSVQDTRLPKTDKHK</sequence>
<dbReference type="InterPro" id="IPR046348">
    <property type="entry name" value="SIS_dom_sf"/>
</dbReference>
<evidence type="ECO:0000259" key="5">
    <source>
        <dbReference type="PROSITE" id="PS51464"/>
    </source>
</evidence>
<evidence type="ECO:0000256" key="2">
    <source>
        <dbReference type="ARBA" id="ARBA00023125"/>
    </source>
</evidence>
<dbReference type="SUPFAM" id="SSF46689">
    <property type="entry name" value="Homeodomain-like"/>
    <property type="match status" value="1"/>
</dbReference>
<dbReference type="InterPro" id="IPR047640">
    <property type="entry name" value="RpiR-like"/>
</dbReference>
<dbReference type="Pfam" id="PF01380">
    <property type="entry name" value="SIS"/>
    <property type="match status" value="1"/>
</dbReference>
<dbReference type="SUPFAM" id="SSF53697">
    <property type="entry name" value="SIS domain"/>
    <property type="match status" value="1"/>
</dbReference>
<keyword evidence="3" id="KW-0804">Transcription</keyword>
<feature type="domain" description="HTH rpiR-type" evidence="4">
    <location>
        <begin position="5"/>
        <end position="81"/>
    </location>
</feature>
<dbReference type="Gene3D" id="1.10.10.10">
    <property type="entry name" value="Winged helix-like DNA-binding domain superfamily/Winged helix DNA-binding domain"/>
    <property type="match status" value="1"/>
</dbReference>
<dbReference type="PANTHER" id="PTHR30514:SF1">
    <property type="entry name" value="HTH-TYPE TRANSCRIPTIONAL REGULATOR HEXR-RELATED"/>
    <property type="match status" value="1"/>
</dbReference>
<reference evidence="6 7" key="1">
    <citation type="submission" date="2016-06" db="EMBL/GenBank/DDBJ databases">
        <authorList>
            <person name="Kjaerup R.B."/>
            <person name="Dalgaard T.S."/>
            <person name="Juul-Madsen H.R."/>
        </authorList>
    </citation>
    <scope>NUCLEOTIDE SEQUENCE [LARGE SCALE GENOMIC DNA]</scope>
    <source>
        <strain evidence="6 7">CECT 8886</strain>
    </source>
</reference>
<evidence type="ECO:0000313" key="6">
    <source>
        <dbReference type="EMBL" id="SBS32338.1"/>
    </source>
</evidence>
<evidence type="ECO:0000313" key="7">
    <source>
        <dbReference type="Proteomes" id="UP000092544"/>
    </source>
</evidence>
<dbReference type="EMBL" id="FLOB01000005">
    <property type="protein sequence ID" value="SBS32338.1"/>
    <property type="molecule type" value="Genomic_DNA"/>
</dbReference>
<dbReference type="InterPro" id="IPR036388">
    <property type="entry name" value="WH-like_DNA-bd_sf"/>
</dbReference>
<protein>
    <submittedName>
        <fullName evidence="6">Putative HTH-type transcriptional regulator YbbH</fullName>
    </submittedName>
</protein>
<dbReference type="InterPro" id="IPR000281">
    <property type="entry name" value="HTH_RpiR"/>
</dbReference>
<dbReference type="STRING" id="1792290.MSP8886_02395"/>
<dbReference type="GO" id="GO:0097367">
    <property type="term" value="F:carbohydrate derivative binding"/>
    <property type="evidence" value="ECO:0007669"/>
    <property type="project" value="InterPro"/>
</dbReference>
<dbReference type="NCBIfam" id="NF008451">
    <property type="entry name" value="PRK11302.1"/>
    <property type="match status" value="1"/>
</dbReference>
<keyword evidence="2" id="KW-0238">DNA-binding</keyword>
<keyword evidence="1" id="KW-0805">Transcription regulation</keyword>
<dbReference type="GO" id="GO:0003700">
    <property type="term" value="F:DNA-binding transcription factor activity"/>
    <property type="evidence" value="ECO:0007669"/>
    <property type="project" value="InterPro"/>
</dbReference>
<evidence type="ECO:0000256" key="1">
    <source>
        <dbReference type="ARBA" id="ARBA00023015"/>
    </source>
</evidence>
<dbReference type="PROSITE" id="PS51464">
    <property type="entry name" value="SIS"/>
    <property type="match status" value="1"/>
</dbReference>
<evidence type="ECO:0000256" key="3">
    <source>
        <dbReference type="ARBA" id="ARBA00023163"/>
    </source>
</evidence>
<dbReference type="OrthoDB" id="257751at2"/>
<dbReference type="GO" id="GO:1901135">
    <property type="term" value="P:carbohydrate derivative metabolic process"/>
    <property type="evidence" value="ECO:0007669"/>
    <property type="project" value="InterPro"/>
</dbReference>
<name>A0A1A8TJC3_9GAMM</name>
<feature type="domain" description="SIS" evidence="5">
    <location>
        <begin position="125"/>
        <end position="264"/>
    </location>
</feature>
<dbReference type="InterPro" id="IPR035472">
    <property type="entry name" value="RpiR-like_SIS"/>
</dbReference>
<evidence type="ECO:0000259" key="4">
    <source>
        <dbReference type="PROSITE" id="PS51071"/>
    </source>
</evidence>
<organism evidence="6 7">
    <name type="scientific">Marinomonas spartinae</name>
    <dbReference type="NCBI Taxonomy" id="1792290"/>
    <lineage>
        <taxon>Bacteria</taxon>
        <taxon>Pseudomonadati</taxon>
        <taxon>Pseudomonadota</taxon>
        <taxon>Gammaproteobacteria</taxon>
        <taxon>Oceanospirillales</taxon>
        <taxon>Oceanospirillaceae</taxon>
        <taxon>Marinomonas</taxon>
    </lineage>
</organism>
<dbReference type="Gene3D" id="3.40.50.10490">
    <property type="entry name" value="Glucose-6-phosphate isomerase like protein, domain 1"/>
    <property type="match status" value="1"/>
</dbReference>
<dbReference type="PANTHER" id="PTHR30514">
    <property type="entry name" value="GLUCOKINASE"/>
    <property type="match status" value="1"/>
</dbReference>
<accession>A0A1A8TJC3</accession>
<proteinExistence type="predicted"/>
<dbReference type="GO" id="GO:0003677">
    <property type="term" value="F:DNA binding"/>
    <property type="evidence" value="ECO:0007669"/>
    <property type="project" value="UniProtKB-KW"/>
</dbReference>
<dbReference type="InterPro" id="IPR001347">
    <property type="entry name" value="SIS_dom"/>
</dbReference>
<dbReference type="AlphaFoldDB" id="A0A1A8TJC3"/>
<dbReference type="Proteomes" id="UP000092544">
    <property type="component" value="Unassembled WGS sequence"/>
</dbReference>
<dbReference type="Pfam" id="PF01418">
    <property type="entry name" value="HTH_6"/>
    <property type="match status" value="1"/>
</dbReference>
<dbReference type="InterPro" id="IPR009057">
    <property type="entry name" value="Homeodomain-like_sf"/>
</dbReference>
<keyword evidence="7" id="KW-1185">Reference proteome</keyword>